<dbReference type="InterPro" id="IPR001611">
    <property type="entry name" value="Leu-rich_rpt"/>
</dbReference>
<feature type="coiled-coil region" evidence="8">
    <location>
        <begin position="988"/>
        <end position="1015"/>
    </location>
</feature>
<organism evidence="11 12">
    <name type="scientific">Pseudomonas entomophila</name>
    <dbReference type="NCBI Taxonomy" id="312306"/>
    <lineage>
        <taxon>Bacteria</taxon>
        <taxon>Pseudomonadati</taxon>
        <taxon>Pseudomonadota</taxon>
        <taxon>Gammaproteobacteria</taxon>
        <taxon>Pseudomonadales</taxon>
        <taxon>Pseudomonadaceae</taxon>
        <taxon>Pseudomonas</taxon>
    </lineage>
</organism>
<dbReference type="Proteomes" id="UP001183127">
    <property type="component" value="Chromosome"/>
</dbReference>
<keyword evidence="7" id="KW-0832">Ubl conjugation</keyword>
<evidence type="ECO:0000256" key="7">
    <source>
        <dbReference type="PROSITE-ProRule" id="PRU01398"/>
    </source>
</evidence>
<dbReference type="PANTHER" id="PTHR24373:SF378">
    <property type="entry name" value="FI03225P-RELATED"/>
    <property type="match status" value="1"/>
</dbReference>
<dbReference type="InterPro" id="IPR046673">
    <property type="entry name" value="ToxA_N"/>
</dbReference>
<keyword evidence="6" id="KW-0843">Virulence</keyword>
<keyword evidence="7" id="KW-0964">Secreted</keyword>
<dbReference type="PROSITE" id="PS51450">
    <property type="entry name" value="LRR"/>
    <property type="match status" value="1"/>
</dbReference>
<dbReference type="GeneID" id="32806123"/>
<keyword evidence="8" id="KW-0175">Coiled coil</keyword>
<sequence>MHGIDPPYHQRQILRSLPGWSKHLHHTHASRLLKHAHGIPVDEEGQFPDWFTQATADQQANLRDAISHRAASHKALAKALKDLRGITEFCEPLLQARLGITASLTEAQFRFQPFTPGLEGEFPDPDGSHDTPHPPSLTEQPTGDATLTSLLEAALHNFEGMAEVGPFSTLQASATDSAELPGLTASQFVAHCRALDLGKRYQAHLQSVYGGDRAALVKPSWIQAQRDELTVKCVIANLRGKLTDTGYQALRQFCVADTAPHYGNHPIVAKTLTMLGVQLHDLILLAPEGMTTPPYIAYLPFDDEHPVQEFANLLALGRHIRQRLLEPAYRERFLEHVALEDRPTLSRKLMARLFDSTHPDVIPLEPPSPALGETEPGTHPWQGQVADEGQEEDGALRPTRFPALAVHEVPIAFPVWPKLFNAHVQRLQADARGVAVPTADMDAKARAERLEHWAERGLTLLNVAAMFVPGLDAVMLAVGAAQVMASIFHGFEAWSEGDNAEAVTQVESLLVNLGSVIAIAGVAKLAKASGFVDWMDSIWLDGEERLWHPNLEQYRSPVELPADLQPDDEGILNHGARHFIERGNDLHEVAKDAQGHWRIVHPNDPQAYRPRLEGYGDGAWRAEHERPQDWSRVELMRRLGPLGKGLKDEDLLAALDSTALDRGVLERAHADGRRAPALLEDTLKRLKADMTADDIITRTREGSPLAAYKQFAATVLGELPGWPDDVVLEVFDGTETMGSATRYGRNQLGDTLIQLTRTDLDNGDLARVVLEHLDESTINALLPEATDTTQRQQALRTLMADHLTTKRQSLFDSLYASPSVATLPSVEAIGRQFPSLPRRALEELVGHANTLEREALLAGRVPLRIAEEARLMQARVRLDRAIVGLHRNTLANADSQLIRAGLLAEHPQWTAEQCYHAALADRPRAARLIGQQPVRVGFRSPLRLSDGRYGYPLSPGIFASRAERELHALYPGLSDRALRQLLNTLRARGNVSEQIQALRMQLDGLRKQLAEWARTGASDWGEEVGQYYTRAADRLIRAWQRMEGETLSLESLALDALPSLSARFDHITALELENLNVTEMPADFLQAFPSLQRIDVRSSPQMSVASVINALRHAPQLRELYLSGTRLAQLPAEAGEVLPGLGQLRSLCLPRNRLTLVADDMQLLTSLRLETLDLRSNRITLDAASAGRFRELGELRRLRLSNNPLVISPNLTGLDNLATLLLDNCRLEQWPTGLTGLMQRTPCMLRELDLSVNRIAQVPDMQPLLASPYLDLLMARRGPYRWRFNYNPLEEHVRQTLEVVGVYAEPLPEVTDQPPAPTAATVPRINWLDHATAPQQTTWKALFDEDRHPSLRQVVEQAGMSASAWRQPKAFARQVWTLLERAAASTRLRKRLEQIAGEFPVSCGDAGADAFGTLQIEIMAYDEAGGAQVATPALFQFFRRLFRRDQVNALAQSLFNARLARRNAMRAVDAWRVLPLGERGVKPTVPPLHSLDTLSDEVLLNGLGQGLDLIEIRLALRTGLSQRLDFPELQQDMLYRDTADISAWTEEAIGDEVETRDLDAQSRRQWISRQPTWRRLLHAEYRARFDALRKPWDVGMDYLEGNELEELLEAPVVDALSKALQRSPLGDDGLPLRLEIASDQYLEGMNRMALGLEEDEDALYLKLTARRDPND</sequence>
<accession>A0ABY9QIG8</accession>
<evidence type="ECO:0000256" key="2">
    <source>
        <dbReference type="ARBA" id="ARBA00012483"/>
    </source>
</evidence>
<dbReference type="InterPro" id="IPR003591">
    <property type="entry name" value="Leu-rich_rpt_typical-subtyp"/>
</dbReference>
<protein>
    <recommendedName>
        <fullName evidence="2">RING-type E3 ubiquitin transferase</fullName>
        <ecNumber evidence="2">2.3.2.27</ecNumber>
    </recommendedName>
</protein>
<proteinExistence type="inferred from homology"/>
<keyword evidence="7" id="KW-1035">Host cytoplasm</keyword>
<dbReference type="EMBL" id="CP132921">
    <property type="protein sequence ID" value="WMW03486.1"/>
    <property type="molecule type" value="Genomic_DNA"/>
</dbReference>
<dbReference type="SMART" id="SM00369">
    <property type="entry name" value="LRR_TYP"/>
    <property type="match status" value="4"/>
</dbReference>
<evidence type="ECO:0000256" key="3">
    <source>
        <dbReference type="ARBA" id="ARBA00022614"/>
    </source>
</evidence>
<name>A0ABY9QIG8_9PSED</name>
<dbReference type="Pfam" id="PF14496">
    <property type="entry name" value="NEL"/>
    <property type="match status" value="1"/>
</dbReference>
<evidence type="ECO:0000259" key="10">
    <source>
        <dbReference type="PROSITE" id="PS52053"/>
    </source>
</evidence>
<evidence type="ECO:0000313" key="11">
    <source>
        <dbReference type="EMBL" id="WMW03486.1"/>
    </source>
</evidence>
<gene>
    <name evidence="11" type="ORF">RAH46_14145</name>
</gene>
<evidence type="ECO:0000313" key="12">
    <source>
        <dbReference type="Proteomes" id="UP001183127"/>
    </source>
</evidence>
<dbReference type="InterPro" id="IPR050328">
    <property type="entry name" value="Dev_Immune_Receptor"/>
</dbReference>
<feature type="region of interest" description="Disordered" evidence="9">
    <location>
        <begin position="115"/>
        <end position="143"/>
    </location>
</feature>
<evidence type="ECO:0000256" key="6">
    <source>
        <dbReference type="ARBA" id="ARBA00023026"/>
    </source>
</evidence>
<evidence type="ECO:0000256" key="1">
    <source>
        <dbReference type="ARBA" id="ARBA00000900"/>
    </source>
</evidence>
<feature type="active site" description="Glycyl thioester intermediate" evidence="7">
    <location>
        <position position="1403"/>
    </location>
</feature>
<keyword evidence="5" id="KW-0677">Repeat</keyword>
<dbReference type="RefSeq" id="WP_011534167.1">
    <property type="nucleotide sequence ID" value="NZ_CP132921.1"/>
</dbReference>
<dbReference type="PANTHER" id="PTHR24373">
    <property type="entry name" value="SLIT RELATED LEUCINE-RICH REPEAT NEURONAL PROTEIN"/>
    <property type="match status" value="1"/>
</dbReference>
<evidence type="ECO:0000256" key="4">
    <source>
        <dbReference type="ARBA" id="ARBA00022729"/>
    </source>
</evidence>
<dbReference type="Gene3D" id="3.80.10.10">
    <property type="entry name" value="Ribonuclease Inhibitor"/>
    <property type="match status" value="1"/>
</dbReference>
<keyword evidence="7" id="KW-0833">Ubl conjugation pathway</keyword>
<dbReference type="SUPFAM" id="SSF52058">
    <property type="entry name" value="L domain-like"/>
    <property type="match status" value="1"/>
</dbReference>
<evidence type="ECO:0000256" key="8">
    <source>
        <dbReference type="SAM" id="Coils"/>
    </source>
</evidence>
<comment type="PTM">
    <text evidence="7">Ubiquitinated in the presence of host E1 ubiquitin-activating enzyme, E2 ubiquitin-conjugating enzyme and ubiquitin.</text>
</comment>
<comment type="catalytic activity">
    <reaction evidence="1">
        <text>S-ubiquitinyl-[E2 ubiquitin-conjugating enzyme]-L-cysteine + [acceptor protein]-L-lysine = [E2 ubiquitin-conjugating enzyme]-L-cysteine + N(6)-ubiquitinyl-[acceptor protein]-L-lysine.</text>
        <dbReference type="EC" id="2.3.2.27"/>
    </reaction>
</comment>
<dbReference type="InterPro" id="IPR029487">
    <property type="entry name" value="NEL_dom"/>
</dbReference>
<dbReference type="Gene3D" id="1.20.58.360">
    <property type="entry name" value="Shigella T3SS effector IpaH defines"/>
    <property type="match status" value="1"/>
</dbReference>
<dbReference type="PROSITE" id="PS52053">
    <property type="entry name" value="NEL"/>
    <property type="match status" value="1"/>
</dbReference>
<keyword evidence="7" id="KW-0808">Transferase</keyword>
<keyword evidence="3" id="KW-0433">Leucine-rich repeat</keyword>
<dbReference type="Pfam" id="PF20178">
    <property type="entry name" value="ToxA_N"/>
    <property type="match status" value="1"/>
</dbReference>
<feature type="region of interest" description="Disordered" evidence="9">
    <location>
        <begin position="362"/>
        <end position="393"/>
    </location>
</feature>
<evidence type="ECO:0000256" key="5">
    <source>
        <dbReference type="ARBA" id="ARBA00022737"/>
    </source>
</evidence>
<keyword evidence="12" id="KW-1185">Reference proteome</keyword>
<evidence type="ECO:0000256" key="9">
    <source>
        <dbReference type="SAM" id="MobiDB-lite"/>
    </source>
</evidence>
<keyword evidence="4" id="KW-0732">Signal</keyword>
<feature type="domain" description="NEL" evidence="10">
    <location>
        <begin position="1319"/>
        <end position="1671"/>
    </location>
</feature>
<dbReference type="InterPro" id="IPR032675">
    <property type="entry name" value="LRR_dom_sf"/>
</dbReference>
<comment type="similarity">
    <text evidence="7">Belongs to the LRR-containing bacterial E3 ligase family.</text>
</comment>
<reference evidence="11 12" key="1">
    <citation type="submission" date="2023-08" db="EMBL/GenBank/DDBJ databases">
        <title>Complete Genome Sequence of Pseudomonas entomophila TVIN A01.</title>
        <authorList>
            <person name="Shelke T."/>
            <person name="Mahar N.S."/>
            <person name="Gupta I."/>
            <person name="Gupta V."/>
        </authorList>
    </citation>
    <scope>NUCLEOTIDE SEQUENCE [LARGE SCALE GENOMIC DNA]</scope>
    <source>
        <strain evidence="11 12">TVIN-A01</strain>
    </source>
</reference>
<dbReference type="EC" id="2.3.2.27" evidence="2"/>